<keyword evidence="2" id="KW-1185">Reference proteome</keyword>
<name>A0ACC2HLX0_DALPE</name>
<evidence type="ECO:0000313" key="2">
    <source>
        <dbReference type="Proteomes" id="UP001157502"/>
    </source>
</evidence>
<proteinExistence type="predicted"/>
<evidence type="ECO:0000313" key="1">
    <source>
        <dbReference type="EMBL" id="KAJ8017008.1"/>
    </source>
</evidence>
<dbReference type="EMBL" id="CM055728">
    <property type="protein sequence ID" value="KAJ8017008.1"/>
    <property type="molecule type" value="Genomic_DNA"/>
</dbReference>
<accession>A0ACC2HLX0</accession>
<protein>
    <submittedName>
        <fullName evidence="1">Uncharacterized protein</fullName>
    </submittedName>
</protein>
<reference evidence="1" key="1">
    <citation type="submission" date="2021-05" db="EMBL/GenBank/DDBJ databases">
        <authorList>
            <person name="Pan Q."/>
            <person name="Jouanno E."/>
            <person name="Zahm M."/>
            <person name="Klopp C."/>
            <person name="Cabau C."/>
            <person name="Louis A."/>
            <person name="Berthelot C."/>
            <person name="Parey E."/>
            <person name="Roest Crollius H."/>
            <person name="Montfort J."/>
            <person name="Robinson-Rechavi M."/>
            <person name="Bouchez O."/>
            <person name="Lampietro C."/>
            <person name="Lopez Roques C."/>
            <person name="Donnadieu C."/>
            <person name="Postlethwait J."/>
            <person name="Bobe J."/>
            <person name="Dillon D."/>
            <person name="Chandos A."/>
            <person name="von Hippel F."/>
            <person name="Guiguen Y."/>
        </authorList>
    </citation>
    <scope>NUCLEOTIDE SEQUENCE</scope>
    <source>
        <strain evidence="1">YG-Jan2019</strain>
    </source>
</reference>
<sequence length="70" mass="8104">MLSQSEGPGLQWSLPTRLHQCSFHEQLDYSRQLPWQQQLHLQSWEGGNPKLTFPPPLPALAPCARLLTRW</sequence>
<dbReference type="Proteomes" id="UP001157502">
    <property type="component" value="Chromosome 1"/>
</dbReference>
<gene>
    <name evidence="1" type="ORF">DPEC_G00013300</name>
</gene>
<organism evidence="1 2">
    <name type="scientific">Dallia pectoralis</name>
    <name type="common">Alaska blackfish</name>
    <dbReference type="NCBI Taxonomy" id="75939"/>
    <lineage>
        <taxon>Eukaryota</taxon>
        <taxon>Metazoa</taxon>
        <taxon>Chordata</taxon>
        <taxon>Craniata</taxon>
        <taxon>Vertebrata</taxon>
        <taxon>Euteleostomi</taxon>
        <taxon>Actinopterygii</taxon>
        <taxon>Neopterygii</taxon>
        <taxon>Teleostei</taxon>
        <taxon>Protacanthopterygii</taxon>
        <taxon>Esociformes</taxon>
        <taxon>Umbridae</taxon>
        <taxon>Dallia</taxon>
    </lineage>
</organism>
<comment type="caution">
    <text evidence="1">The sequence shown here is derived from an EMBL/GenBank/DDBJ whole genome shotgun (WGS) entry which is preliminary data.</text>
</comment>